<comment type="subcellular location">
    <subcellularLocation>
        <location evidence="1">Membrane</location>
        <topology evidence="1">Multi-pass membrane protein</topology>
    </subcellularLocation>
</comment>
<keyword evidence="9" id="KW-0739">Sodium transport</keyword>
<feature type="transmembrane region" description="Helical" evidence="10">
    <location>
        <begin position="84"/>
        <end position="104"/>
    </location>
</feature>
<keyword evidence="4 10" id="KW-0812">Transmembrane</keyword>
<accession>A0ABR2WYI3</accession>
<dbReference type="Gene3D" id="1.20.1530.20">
    <property type="match status" value="1"/>
</dbReference>
<evidence type="ECO:0000259" key="11">
    <source>
        <dbReference type="Pfam" id="PF00999"/>
    </source>
</evidence>
<evidence type="ECO:0000256" key="10">
    <source>
        <dbReference type="SAM" id="Phobius"/>
    </source>
</evidence>
<evidence type="ECO:0000256" key="4">
    <source>
        <dbReference type="ARBA" id="ARBA00022692"/>
    </source>
</evidence>
<keyword evidence="6" id="KW-0915">Sodium</keyword>
<dbReference type="Pfam" id="PF00999">
    <property type="entry name" value="Na_H_Exchanger"/>
    <property type="match status" value="1"/>
</dbReference>
<dbReference type="PANTHER" id="PTHR43562">
    <property type="entry name" value="NAPA-TYPE SODIUM/HYDROGEN ANTIPORTER"/>
    <property type="match status" value="1"/>
</dbReference>
<dbReference type="Proteomes" id="UP001479436">
    <property type="component" value="Unassembled WGS sequence"/>
</dbReference>
<feature type="transmembrane region" description="Helical" evidence="10">
    <location>
        <begin position="24"/>
        <end position="47"/>
    </location>
</feature>
<proteinExistence type="predicted"/>
<organism evidence="12 13">
    <name type="scientific">Basidiobolus ranarum</name>
    <dbReference type="NCBI Taxonomy" id="34480"/>
    <lineage>
        <taxon>Eukaryota</taxon>
        <taxon>Fungi</taxon>
        <taxon>Fungi incertae sedis</taxon>
        <taxon>Zoopagomycota</taxon>
        <taxon>Entomophthoromycotina</taxon>
        <taxon>Basidiobolomycetes</taxon>
        <taxon>Basidiobolales</taxon>
        <taxon>Basidiobolaceae</taxon>
        <taxon>Basidiobolus</taxon>
    </lineage>
</organism>
<name>A0ABR2WYI3_9FUNG</name>
<keyword evidence="7" id="KW-0406">Ion transport</keyword>
<dbReference type="InterPro" id="IPR038770">
    <property type="entry name" value="Na+/solute_symporter_sf"/>
</dbReference>
<keyword evidence="5 10" id="KW-1133">Transmembrane helix</keyword>
<keyword evidence="8 10" id="KW-0472">Membrane</keyword>
<keyword evidence="2" id="KW-0813">Transport</keyword>
<keyword evidence="3" id="KW-0050">Antiport</keyword>
<evidence type="ECO:0000256" key="8">
    <source>
        <dbReference type="ARBA" id="ARBA00023136"/>
    </source>
</evidence>
<evidence type="ECO:0000256" key="9">
    <source>
        <dbReference type="ARBA" id="ARBA00023201"/>
    </source>
</evidence>
<evidence type="ECO:0000256" key="6">
    <source>
        <dbReference type="ARBA" id="ARBA00023053"/>
    </source>
</evidence>
<reference evidence="12 13" key="1">
    <citation type="submission" date="2023-04" db="EMBL/GenBank/DDBJ databases">
        <title>Genome of Basidiobolus ranarum AG-B5.</title>
        <authorList>
            <person name="Stajich J.E."/>
            <person name="Carter-House D."/>
            <person name="Gryganskyi A."/>
        </authorList>
    </citation>
    <scope>NUCLEOTIDE SEQUENCE [LARGE SCALE GENOMIC DNA]</scope>
    <source>
        <strain evidence="12 13">AG-B5</strain>
    </source>
</reference>
<evidence type="ECO:0000313" key="12">
    <source>
        <dbReference type="EMBL" id="KAK9766564.1"/>
    </source>
</evidence>
<feature type="domain" description="Cation/H+ exchanger transmembrane" evidence="11">
    <location>
        <begin position="3"/>
        <end position="142"/>
    </location>
</feature>
<dbReference type="InterPro" id="IPR006153">
    <property type="entry name" value="Cation/H_exchanger_TM"/>
</dbReference>
<feature type="transmembrane region" description="Helical" evidence="10">
    <location>
        <begin position="124"/>
        <end position="145"/>
    </location>
</feature>
<protein>
    <recommendedName>
        <fullName evidence="11">Cation/H+ exchanger transmembrane domain-containing protein</fullName>
    </recommendedName>
</protein>
<evidence type="ECO:0000256" key="5">
    <source>
        <dbReference type="ARBA" id="ARBA00022989"/>
    </source>
</evidence>
<evidence type="ECO:0000313" key="13">
    <source>
        <dbReference type="Proteomes" id="UP001479436"/>
    </source>
</evidence>
<evidence type="ECO:0000256" key="3">
    <source>
        <dbReference type="ARBA" id="ARBA00022449"/>
    </source>
</evidence>
<evidence type="ECO:0000256" key="1">
    <source>
        <dbReference type="ARBA" id="ARBA00004141"/>
    </source>
</evidence>
<dbReference type="EMBL" id="JASJQH010000145">
    <property type="protein sequence ID" value="KAK9766564.1"/>
    <property type="molecule type" value="Genomic_DNA"/>
</dbReference>
<gene>
    <name evidence="12" type="ORF">K7432_004287</name>
</gene>
<evidence type="ECO:0000256" key="7">
    <source>
        <dbReference type="ARBA" id="ARBA00023065"/>
    </source>
</evidence>
<keyword evidence="13" id="KW-1185">Reference proteome</keyword>
<dbReference type="PANTHER" id="PTHR43562:SF3">
    <property type="entry name" value="SODIUM ION_PROTON EXCHANGER (EUROFUNG)"/>
    <property type="match status" value="1"/>
</dbReference>
<feature type="transmembrane region" description="Helical" evidence="10">
    <location>
        <begin position="53"/>
        <end position="72"/>
    </location>
</feature>
<evidence type="ECO:0000256" key="2">
    <source>
        <dbReference type="ARBA" id="ARBA00022448"/>
    </source>
</evidence>
<sequence>MLLLVFEGDMSIGLSHVKGAFSQALLIALTGTLLPFGVGTLVCHFLFKFGLLEAVISSASLASTSIGIIIIISSQQGITKTTFGVLIMIAALLDDVFSLIILAVMKEIGPIMNGTHDTVQPWLIARPFVVSVGFILLAFGCFFDLKLAASSFSRNFLDLSTLEKDTLPNAYSSSPRKASN</sequence>
<comment type="caution">
    <text evidence="12">The sequence shown here is derived from an EMBL/GenBank/DDBJ whole genome shotgun (WGS) entry which is preliminary data.</text>
</comment>